<comment type="caution">
    <text evidence="2">The sequence shown here is derived from an EMBL/GenBank/DDBJ whole genome shotgun (WGS) entry which is preliminary data.</text>
</comment>
<feature type="compositionally biased region" description="Basic residues" evidence="1">
    <location>
        <begin position="170"/>
        <end position="187"/>
    </location>
</feature>
<evidence type="ECO:0000313" key="3">
    <source>
        <dbReference type="Proteomes" id="UP001153555"/>
    </source>
</evidence>
<organism evidence="2 3">
    <name type="scientific">Striga hermonthica</name>
    <name type="common">Purple witchweed</name>
    <name type="synonym">Buchnera hermonthica</name>
    <dbReference type="NCBI Taxonomy" id="68872"/>
    <lineage>
        <taxon>Eukaryota</taxon>
        <taxon>Viridiplantae</taxon>
        <taxon>Streptophyta</taxon>
        <taxon>Embryophyta</taxon>
        <taxon>Tracheophyta</taxon>
        <taxon>Spermatophyta</taxon>
        <taxon>Magnoliopsida</taxon>
        <taxon>eudicotyledons</taxon>
        <taxon>Gunneridae</taxon>
        <taxon>Pentapetalae</taxon>
        <taxon>asterids</taxon>
        <taxon>lamiids</taxon>
        <taxon>Lamiales</taxon>
        <taxon>Orobanchaceae</taxon>
        <taxon>Buchnereae</taxon>
        <taxon>Striga</taxon>
    </lineage>
</organism>
<accession>A0A9N7NTN2</accession>
<reference evidence="2" key="1">
    <citation type="submission" date="2019-12" db="EMBL/GenBank/DDBJ databases">
        <authorList>
            <person name="Scholes J."/>
        </authorList>
    </citation>
    <scope>NUCLEOTIDE SEQUENCE</scope>
</reference>
<keyword evidence="3" id="KW-1185">Reference proteome</keyword>
<feature type="non-terminal residue" evidence="2">
    <location>
        <position position="1"/>
    </location>
</feature>
<dbReference type="Proteomes" id="UP001153555">
    <property type="component" value="Unassembled WGS sequence"/>
</dbReference>
<evidence type="ECO:0000313" key="2">
    <source>
        <dbReference type="EMBL" id="CAA0837957.1"/>
    </source>
</evidence>
<feature type="non-terminal residue" evidence="2">
    <location>
        <position position="303"/>
    </location>
</feature>
<evidence type="ECO:0000256" key="1">
    <source>
        <dbReference type="SAM" id="MobiDB-lite"/>
    </source>
</evidence>
<name>A0A9N7NTN2_STRHE</name>
<protein>
    <submittedName>
        <fullName evidence="2">Uncharacterized protein</fullName>
    </submittedName>
</protein>
<feature type="region of interest" description="Disordered" evidence="1">
    <location>
        <begin position="170"/>
        <end position="190"/>
    </location>
</feature>
<dbReference type="EMBL" id="CACSLK010030835">
    <property type="protein sequence ID" value="CAA0837957.1"/>
    <property type="molecule type" value="Genomic_DNA"/>
</dbReference>
<proteinExistence type="predicted"/>
<gene>
    <name evidence="2" type="ORF">SHERM_04591</name>
</gene>
<dbReference type="AlphaFoldDB" id="A0A9N7NTN2"/>
<sequence>SLLLGSHSSPRVFAHHVRVLPRVLARAVSSAHCHPPGPSACAPCSYASRNHGSCGLSTCISLCSCEFLLRVPAPCETLVGCFAFVLTRLALVRHVFEPANVFLAMHAWFWPFFLPSRIVSAIGSRRARASKATSVSFLSPSNESLSSWTRHRLSIGASLSLPHRPPCASRHHGLLRPRPKSPHRPRLPRPLLPRLLRRPRMYRQSLLLGLHGSPRVFAHHICVLPRVLACAVSSARCHPTGPSACAPCSYTSRNHGSCGLSTCISLYLCEFPLRVPAVGTHQDLDMHKSRTNIQHKPMRSGTK</sequence>